<evidence type="ECO:0000313" key="4">
    <source>
        <dbReference type="Proteomes" id="UP000254937"/>
    </source>
</evidence>
<keyword evidence="2" id="KW-1133">Transmembrane helix</keyword>
<dbReference type="Proteomes" id="UP000254937">
    <property type="component" value="Unassembled WGS sequence"/>
</dbReference>
<feature type="region of interest" description="Disordered" evidence="1">
    <location>
        <begin position="22"/>
        <end position="42"/>
    </location>
</feature>
<keyword evidence="2" id="KW-0472">Membrane</keyword>
<feature type="compositionally biased region" description="Polar residues" evidence="1">
    <location>
        <begin position="22"/>
        <end position="31"/>
    </location>
</feature>
<evidence type="ECO:0000313" key="3">
    <source>
        <dbReference type="EMBL" id="RDK48153.1"/>
    </source>
</evidence>
<sequence length="151" mass="16266">MVCIGRFEDLIYPGINVDPADSSTEWPNQRAANAKSPLGEGRHRTSDAMTLLPGKTASGFGSTPKKCALKILAYPALELIWIFASTAGSHCSGTCSKKVLVVEIILILSVACLGFGNYLIPPLLSEIRRFFLSGIFFDSVPLISFPPVTYA</sequence>
<feature type="transmembrane region" description="Helical" evidence="2">
    <location>
        <begin position="99"/>
        <end position="120"/>
    </location>
</feature>
<evidence type="ECO:0000256" key="2">
    <source>
        <dbReference type="SAM" id="Phobius"/>
    </source>
</evidence>
<name>A0A370Q155_ASPPH</name>
<dbReference type="EMBL" id="KZ851844">
    <property type="protein sequence ID" value="RDK48153.1"/>
    <property type="molecule type" value="Genomic_DNA"/>
</dbReference>
<reference evidence="3 4" key="1">
    <citation type="submission" date="2018-07" db="EMBL/GenBank/DDBJ databases">
        <title>Section-level genome sequencing of Aspergillus section Nigri to investigate inter- and intra-species variation.</title>
        <authorList>
            <consortium name="DOE Joint Genome Institute"/>
            <person name="Vesth T.C."/>
            <person name="Nybo J.L."/>
            <person name="Theobald S."/>
            <person name="Frisvad J.C."/>
            <person name="Larsen T.O."/>
            <person name="Nielsen K.F."/>
            <person name="Hoof J.B."/>
            <person name="Brandl J."/>
            <person name="Salamov A."/>
            <person name="Riley R."/>
            <person name="Gladden J.M."/>
            <person name="Phatale P."/>
            <person name="Nielsen M.T."/>
            <person name="Lyhne E.K."/>
            <person name="Kogle M.E."/>
            <person name="Strasser K."/>
            <person name="McDonnell E."/>
            <person name="Barry K."/>
            <person name="Clum A."/>
            <person name="Chen C."/>
            <person name="Nolan M."/>
            <person name="Sandor L."/>
            <person name="Kuo A."/>
            <person name="Lipzen A."/>
            <person name="Hainaut M."/>
            <person name="Drula E."/>
            <person name="Tsang A."/>
            <person name="Magnuson J.K."/>
            <person name="Henrissat B."/>
            <person name="Wiebenga A."/>
            <person name="Simmons B.A."/>
            <person name="Makela M.R."/>
            <person name="De vries R.P."/>
            <person name="Grigoriev I.V."/>
            <person name="Mortensen U.H."/>
            <person name="Baker S.E."/>
            <person name="Andersen M.R."/>
        </authorList>
    </citation>
    <scope>NUCLEOTIDE SEQUENCE [LARGE SCALE GENOMIC DNA]</scope>
    <source>
        <strain evidence="3 4">ATCC 13157</strain>
    </source>
</reference>
<keyword evidence="4" id="KW-1185">Reference proteome</keyword>
<evidence type="ECO:0000256" key="1">
    <source>
        <dbReference type="SAM" id="MobiDB-lite"/>
    </source>
</evidence>
<protein>
    <submittedName>
        <fullName evidence="3">Uncharacterized protein</fullName>
    </submittedName>
</protein>
<keyword evidence="2" id="KW-0812">Transmembrane</keyword>
<proteinExistence type="predicted"/>
<gene>
    <name evidence="3" type="ORF">M752DRAFT_11356</name>
</gene>
<accession>A0A370Q155</accession>
<organism evidence="3 4">
    <name type="scientific">Aspergillus phoenicis ATCC 13157</name>
    <dbReference type="NCBI Taxonomy" id="1353007"/>
    <lineage>
        <taxon>Eukaryota</taxon>
        <taxon>Fungi</taxon>
        <taxon>Dikarya</taxon>
        <taxon>Ascomycota</taxon>
        <taxon>Pezizomycotina</taxon>
        <taxon>Eurotiomycetes</taxon>
        <taxon>Eurotiomycetidae</taxon>
        <taxon>Eurotiales</taxon>
        <taxon>Aspergillaceae</taxon>
        <taxon>Aspergillus</taxon>
    </lineage>
</organism>
<dbReference type="AlphaFoldDB" id="A0A370Q155"/>